<feature type="domain" description="Proline dehydrogenase" evidence="9">
    <location>
        <begin position="157"/>
        <end position="424"/>
    </location>
</feature>
<keyword evidence="6 8" id="KW-0642">Proline metabolism</keyword>
<keyword evidence="11" id="KW-1185">Reference proteome</keyword>
<dbReference type="GO" id="GO:0010133">
    <property type="term" value="P:L-proline catabolic process to L-glutamate"/>
    <property type="evidence" value="ECO:0007669"/>
    <property type="project" value="TreeGrafter"/>
</dbReference>
<evidence type="ECO:0000313" key="10">
    <source>
        <dbReference type="EMBL" id="CAH1801475.1"/>
    </source>
</evidence>
<dbReference type="OrthoDB" id="5464at2759"/>
<comment type="catalytic activity">
    <reaction evidence="7">
        <text>trans-4-hydroxy-L-proline + a quinone = (3R,5S)-1-pyrroline-3-hydroxy-5-carboxylate + a quinol + H(+)</text>
        <dbReference type="Rhea" id="RHEA:52512"/>
        <dbReference type="ChEBI" id="CHEBI:15378"/>
        <dbReference type="ChEBI" id="CHEBI:24646"/>
        <dbReference type="ChEBI" id="CHEBI:58375"/>
        <dbReference type="ChEBI" id="CHEBI:62612"/>
        <dbReference type="ChEBI" id="CHEBI:132124"/>
        <dbReference type="EC" id="1.5.5.3"/>
    </reaction>
</comment>
<dbReference type="PANTHER" id="PTHR13914:SF29">
    <property type="entry name" value="HYDROXYPROLINE DEHYDROGENASE"/>
    <property type="match status" value="1"/>
</dbReference>
<comment type="function">
    <text evidence="8">Converts proline to delta-1-pyrroline-5-carboxylate.</text>
</comment>
<reference evidence="10" key="1">
    <citation type="submission" date="2022-03" db="EMBL/GenBank/DDBJ databases">
        <authorList>
            <person name="Martin C."/>
        </authorList>
    </citation>
    <scope>NUCLEOTIDE SEQUENCE</scope>
</reference>
<dbReference type="SUPFAM" id="SSF51730">
    <property type="entry name" value="FAD-linked oxidoreductase"/>
    <property type="match status" value="1"/>
</dbReference>
<evidence type="ECO:0000256" key="8">
    <source>
        <dbReference type="RuleBase" id="RU364054"/>
    </source>
</evidence>
<evidence type="ECO:0000256" key="3">
    <source>
        <dbReference type="ARBA" id="ARBA00022630"/>
    </source>
</evidence>
<evidence type="ECO:0000259" key="9">
    <source>
        <dbReference type="Pfam" id="PF01619"/>
    </source>
</evidence>
<evidence type="ECO:0000256" key="1">
    <source>
        <dbReference type="ARBA" id="ARBA00001974"/>
    </source>
</evidence>
<proteinExistence type="inferred from homology"/>
<evidence type="ECO:0000256" key="6">
    <source>
        <dbReference type="ARBA" id="ARBA00023062"/>
    </source>
</evidence>
<sequence length="467" mass="52032">MGEENVKNLKSEQGAALDSIDLQFKDIDAAYKTKSTWEIIRALVILRTCSYNYFVDNSVKFLGLSQRFLGRSLTDFVVKPTFYGHFVAGDTPESITSTVRKLKSGGVRPMLAVPMEEDVNENIPMDEKYGRNLSAILDCILLSRHVEESRPMMQLKVTALIPADLVAKLTILYNEEKITVEEIAAYMETGALVKNECLDEEELSQLHKGLDRLAQVGKLAVEKKVRVLVDAEYTYLNPGMSLVTLAMMVLYNKQTPWIWNTYQCYLKGALSSIRAELDVTKRHNVCFGAKIVRGAYMEKEKLLALNEQREDPINPSLDATGDMYNAVVNAMLEHIKDVGTKCNIIVASSNEGAVRTTIQRLDQLGIDPGEDSVCFGQLMGMADHVSFSLGSAGFPVYKSMPYGTLEDTIPYLSRRAQENRSVLQESLHEPFSLHEVLKRGNLSVNAQLLSGDPLVVHIFEATLEACG</sequence>
<dbReference type="Gene3D" id="3.20.20.220">
    <property type="match status" value="1"/>
</dbReference>
<keyword evidence="4 8" id="KW-0274">FAD</keyword>
<dbReference type="Proteomes" id="UP000749559">
    <property type="component" value="Unassembled WGS sequence"/>
</dbReference>
<dbReference type="EMBL" id="CAIIXF020000012">
    <property type="protein sequence ID" value="CAH1801475.1"/>
    <property type="molecule type" value="Genomic_DNA"/>
</dbReference>
<comment type="catalytic activity">
    <reaction evidence="8">
        <text>L-proline + a quinone = (S)-1-pyrroline-5-carboxylate + a quinol + H(+)</text>
        <dbReference type="Rhea" id="RHEA:23784"/>
        <dbReference type="ChEBI" id="CHEBI:15378"/>
        <dbReference type="ChEBI" id="CHEBI:17388"/>
        <dbReference type="ChEBI" id="CHEBI:24646"/>
        <dbReference type="ChEBI" id="CHEBI:60039"/>
        <dbReference type="ChEBI" id="CHEBI:132124"/>
        <dbReference type="EC" id="1.5.5.2"/>
    </reaction>
</comment>
<protein>
    <recommendedName>
        <fullName evidence="8">Proline dehydrogenase</fullName>
        <ecNumber evidence="8">1.5.5.2</ecNumber>
    </recommendedName>
</protein>
<dbReference type="PANTHER" id="PTHR13914">
    <property type="entry name" value="PROLINE OXIDASE"/>
    <property type="match status" value="1"/>
</dbReference>
<dbReference type="GO" id="GO:0005739">
    <property type="term" value="C:mitochondrion"/>
    <property type="evidence" value="ECO:0007669"/>
    <property type="project" value="TreeGrafter"/>
</dbReference>
<dbReference type="EC" id="1.5.5.2" evidence="8"/>
<organism evidence="10 11">
    <name type="scientific">Owenia fusiformis</name>
    <name type="common">Polychaete worm</name>
    <dbReference type="NCBI Taxonomy" id="6347"/>
    <lineage>
        <taxon>Eukaryota</taxon>
        <taxon>Metazoa</taxon>
        <taxon>Spiralia</taxon>
        <taxon>Lophotrochozoa</taxon>
        <taxon>Annelida</taxon>
        <taxon>Polychaeta</taxon>
        <taxon>Sedentaria</taxon>
        <taxon>Canalipalpata</taxon>
        <taxon>Sabellida</taxon>
        <taxon>Oweniida</taxon>
        <taxon>Oweniidae</taxon>
        <taxon>Owenia</taxon>
    </lineage>
</organism>
<dbReference type="AlphaFoldDB" id="A0A8S4QBR4"/>
<evidence type="ECO:0000256" key="5">
    <source>
        <dbReference type="ARBA" id="ARBA00023002"/>
    </source>
</evidence>
<dbReference type="Pfam" id="PF01619">
    <property type="entry name" value="Pro_dh"/>
    <property type="match status" value="1"/>
</dbReference>
<gene>
    <name evidence="10" type="ORF">OFUS_LOCUS25264</name>
</gene>
<evidence type="ECO:0000256" key="7">
    <source>
        <dbReference type="ARBA" id="ARBA00048242"/>
    </source>
</evidence>
<dbReference type="GO" id="GO:0004657">
    <property type="term" value="F:proline dehydrogenase activity"/>
    <property type="evidence" value="ECO:0007669"/>
    <property type="project" value="UniProtKB-EC"/>
</dbReference>
<evidence type="ECO:0000256" key="2">
    <source>
        <dbReference type="ARBA" id="ARBA00005869"/>
    </source>
</evidence>
<dbReference type="GO" id="GO:0071949">
    <property type="term" value="F:FAD binding"/>
    <property type="evidence" value="ECO:0007669"/>
    <property type="project" value="TreeGrafter"/>
</dbReference>
<dbReference type="InterPro" id="IPR015659">
    <property type="entry name" value="Proline_oxidase"/>
</dbReference>
<dbReference type="InterPro" id="IPR002872">
    <property type="entry name" value="Proline_DH_dom"/>
</dbReference>
<comment type="similarity">
    <text evidence="2 8">Belongs to the proline oxidase family.</text>
</comment>
<keyword evidence="3 8" id="KW-0285">Flavoprotein</keyword>
<keyword evidence="5 8" id="KW-0560">Oxidoreductase</keyword>
<comment type="caution">
    <text evidence="10">The sequence shown here is derived from an EMBL/GenBank/DDBJ whole genome shotgun (WGS) entry which is preliminary data.</text>
</comment>
<dbReference type="InterPro" id="IPR029041">
    <property type="entry name" value="FAD-linked_oxidoreductase-like"/>
</dbReference>
<evidence type="ECO:0000256" key="4">
    <source>
        <dbReference type="ARBA" id="ARBA00022827"/>
    </source>
</evidence>
<name>A0A8S4QBR4_OWEFU</name>
<accession>A0A8S4QBR4</accession>
<evidence type="ECO:0000313" key="11">
    <source>
        <dbReference type="Proteomes" id="UP000749559"/>
    </source>
</evidence>
<comment type="cofactor">
    <cofactor evidence="1 8">
        <name>FAD</name>
        <dbReference type="ChEBI" id="CHEBI:57692"/>
    </cofactor>
</comment>